<evidence type="ECO:0000259" key="6">
    <source>
        <dbReference type="Pfam" id="PF09210"/>
    </source>
</evidence>
<dbReference type="Gene3D" id="3.20.110.10">
    <property type="entry name" value="Glycoside hydrolase 38, N terminal domain"/>
    <property type="match status" value="1"/>
</dbReference>
<feature type="active site" description="Nucleophile" evidence="3">
    <location>
        <position position="190"/>
    </location>
</feature>
<keyword evidence="2 4" id="KW-0119">Carbohydrate metabolism</keyword>
<gene>
    <name evidence="7" type="ORF">DVS28_a3696</name>
</gene>
<dbReference type="Pfam" id="PF09210">
    <property type="entry name" value="BE_C"/>
    <property type="match status" value="1"/>
</dbReference>
<evidence type="ECO:0000313" key="8">
    <source>
        <dbReference type="Proteomes" id="UP000264006"/>
    </source>
</evidence>
<dbReference type="Pfam" id="PF03065">
    <property type="entry name" value="Glyco_hydro_57"/>
    <property type="match status" value="1"/>
</dbReference>
<evidence type="ECO:0000313" key="7">
    <source>
        <dbReference type="EMBL" id="AXV08369.1"/>
    </source>
</evidence>
<dbReference type="GO" id="GO:0003844">
    <property type="term" value="F:1,4-alpha-glucan branching enzyme activity"/>
    <property type="evidence" value="ECO:0007669"/>
    <property type="project" value="InterPro"/>
</dbReference>
<name>A0A346Y1M2_9ACTN</name>
<dbReference type="InterPro" id="IPR011330">
    <property type="entry name" value="Glyco_hydro/deAcase_b/a-brl"/>
</dbReference>
<dbReference type="InterPro" id="IPR028995">
    <property type="entry name" value="Glyco_hydro_57/38_cen_sf"/>
</dbReference>
<dbReference type="InterPro" id="IPR027291">
    <property type="entry name" value="Glyco_hydro_38_N_sf"/>
</dbReference>
<dbReference type="InterPro" id="IPR015293">
    <property type="entry name" value="BE_C"/>
</dbReference>
<dbReference type="InterPro" id="IPR037090">
    <property type="entry name" value="57_glycoside_trans_central"/>
</dbReference>
<protein>
    <submittedName>
        <fullName evidence="7">Glycogen branching enzyme, GH-57-type, archaeal</fullName>
    </submittedName>
</protein>
<dbReference type="SUPFAM" id="SSF88688">
    <property type="entry name" value="Families 57/38 glycoside transferase middle domain"/>
    <property type="match status" value="1"/>
</dbReference>
<proteinExistence type="inferred from homology"/>
<reference evidence="7 8" key="1">
    <citation type="submission" date="2018-09" db="EMBL/GenBank/DDBJ databases">
        <title>Complete genome sequence of Euzebya sp. DY32-46 isolated from seawater of Pacific Ocean.</title>
        <authorList>
            <person name="Xu L."/>
            <person name="Wu Y.-H."/>
            <person name="Xu X.-W."/>
        </authorList>
    </citation>
    <scope>NUCLEOTIDE SEQUENCE [LARGE SCALE GENOMIC DNA]</scope>
    <source>
        <strain evidence="7 8">DY32-46</strain>
    </source>
</reference>
<feature type="domain" description="Glycoside hydrolase family 57 N-terminal" evidence="5">
    <location>
        <begin position="6"/>
        <end position="397"/>
    </location>
</feature>
<dbReference type="Proteomes" id="UP000264006">
    <property type="component" value="Chromosome"/>
</dbReference>
<dbReference type="InterPro" id="IPR004300">
    <property type="entry name" value="Glyco_hydro_57_N"/>
</dbReference>
<feature type="active site" description="Proton donor" evidence="3">
    <location>
        <position position="377"/>
    </location>
</feature>
<dbReference type="Gene3D" id="1.20.1430.10">
    <property type="entry name" value="Families 57/38 glycoside transferase, middle domain"/>
    <property type="match status" value="1"/>
</dbReference>
<evidence type="ECO:0000256" key="1">
    <source>
        <dbReference type="ARBA" id="ARBA00006821"/>
    </source>
</evidence>
<keyword evidence="8" id="KW-1185">Reference proteome</keyword>
<dbReference type="PANTHER" id="PTHR41695">
    <property type="entry name" value="1,4-ALPHA-GLUCAN BRANCHING ENZYME RV3031-RELATED"/>
    <property type="match status" value="1"/>
</dbReference>
<evidence type="ECO:0000256" key="4">
    <source>
        <dbReference type="RuleBase" id="RU361196"/>
    </source>
</evidence>
<accession>A0A346Y1M2</accession>
<dbReference type="AlphaFoldDB" id="A0A346Y1M2"/>
<dbReference type="PANTHER" id="PTHR41695:SF1">
    <property type="entry name" value="1,4-ALPHA-GLUCAN BRANCHING ENZYME TK1436"/>
    <property type="match status" value="1"/>
</dbReference>
<comment type="similarity">
    <text evidence="1 4">Belongs to the glycosyl hydrolase 57 family.</text>
</comment>
<organism evidence="7 8">
    <name type="scientific">Euzebya pacifica</name>
    <dbReference type="NCBI Taxonomy" id="1608957"/>
    <lineage>
        <taxon>Bacteria</taxon>
        <taxon>Bacillati</taxon>
        <taxon>Actinomycetota</taxon>
        <taxon>Nitriliruptoria</taxon>
        <taxon>Euzebyales</taxon>
    </lineage>
</organism>
<dbReference type="InterPro" id="IPR040042">
    <property type="entry name" value="Branching_enz_MT3115-like"/>
</dbReference>
<dbReference type="GO" id="GO:0005576">
    <property type="term" value="C:extracellular region"/>
    <property type="evidence" value="ECO:0007669"/>
    <property type="project" value="TreeGrafter"/>
</dbReference>
<dbReference type="SUPFAM" id="SSF88713">
    <property type="entry name" value="Glycoside hydrolase/deacetylase"/>
    <property type="match status" value="1"/>
</dbReference>
<dbReference type="RefSeq" id="WP_114592719.1">
    <property type="nucleotide sequence ID" value="NZ_CP031165.1"/>
</dbReference>
<evidence type="ECO:0000259" key="5">
    <source>
        <dbReference type="Pfam" id="PF03065"/>
    </source>
</evidence>
<dbReference type="GO" id="GO:0030979">
    <property type="term" value="P:alpha-glucan biosynthetic process"/>
    <property type="evidence" value="ECO:0007669"/>
    <property type="project" value="InterPro"/>
</dbReference>
<sequence length="538" mass="59757">MTGSVAFVLHSHLPWFRRNGTFPVGEEWLFQSWSESYLPLIDVLERLAADGHRDLLTLGITPVLAEQMADPYLLEEFHGWLGRRLLDLQWTRSAAPAHDKAALGEVWAHHWTRQTRLLEQLEDGLLTEGLVAPLARLADAGVIELLGGPATHPYLPLMDSPDLIRGQIADGLATAERLFGHRPTGVWTPECGYRPAGRVADPTAPPQHVMPDGTPILRPSEADLPGLEAFWAEAGVDHFVLDGPTLARAAGAPQRDWSTLARVMHPVGDPLDVLDGPVWIGDSDVAAFGRNLAVSYAVWNPHGGYPADEWYRDFHMIDLEGGYKSWRVTDTTSLAKQPYSPDAAAERVRAHAADFVSLIRSHLDPRPDGATVVAAYDTELFGHWWYEGPQWLEAVFRGLADTTAVRPTTLRRRLDDRPPTMRLALPESSWGWGKGHAAWVTDETRWIWSAIREAEARFMGLPEGSSRDAAWRQLVLLQASDWPFMIAREQSPQYAVERVKTHLARFEQACRGHDLEELADIDDPIGAGVPAAITPPRG</sequence>
<dbReference type="OrthoDB" id="9803279at2"/>
<evidence type="ECO:0000256" key="2">
    <source>
        <dbReference type="ARBA" id="ARBA00023277"/>
    </source>
</evidence>
<dbReference type="EMBL" id="CP031165">
    <property type="protein sequence ID" value="AXV08369.1"/>
    <property type="molecule type" value="Genomic_DNA"/>
</dbReference>
<dbReference type="KEGG" id="euz:DVS28_a3696"/>
<feature type="domain" description="1,4-alpha-glucan branching enzyme C-terminal" evidence="6">
    <location>
        <begin position="468"/>
        <end position="509"/>
    </location>
</feature>
<evidence type="ECO:0000256" key="3">
    <source>
        <dbReference type="PIRSR" id="PIRSR640042-1"/>
    </source>
</evidence>